<reference evidence="13" key="1">
    <citation type="submission" date="2019-11" db="UniProtKB">
        <authorList>
            <consortium name="WormBaseParasite"/>
        </authorList>
    </citation>
    <scope>IDENTIFICATION</scope>
</reference>
<keyword evidence="8" id="KW-0131">Cell cycle</keyword>
<protein>
    <recommendedName>
        <fullName evidence="3">Centrosomal protein POC5</fullName>
    </recommendedName>
    <alternativeName>
        <fullName evidence="9">Protein of centriole 5</fullName>
    </alternativeName>
</protein>
<dbReference type="AlphaFoldDB" id="A0A5K3EF26"/>
<evidence type="ECO:0000313" key="13">
    <source>
        <dbReference type="WBParaSite" id="MCU_000049-RB"/>
    </source>
</evidence>
<dbReference type="PANTHER" id="PTHR28618:SF1">
    <property type="entry name" value="CENTROSOMAL PROTEIN POC5"/>
    <property type="match status" value="1"/>
</dbReference>
<dbReference type="InterPro" id="IPR033351">
    <property type="entry name" value="POC5"/>
</dbReference>
<dbReference type="GO" id="GO:0005814">
    <property type="term" value="C:centriole"/>
    <property type="evidence" value="ECO:0007669"/>
    <property type="project" value="UniProtKB-SubCell"/>
</dbReference>
<feature type="compositionally biased region" description="Basic and acidic residues" evidence="12">
    <location>
        <begin position="364"/>
        <end position="373"/>
    </location>
</feature>
<evidence type="ECO:0000256" key="4">
    <source>
        <dbReference type="ARBA" id="ARBA00022490"/>
    </source>
</evidence>
<feature type="region of interest" description="Disordered" evidence="12">
    <location>
        <begin position="364"/>
        <end position="384"/>
    </location>
</feature>
<keyword evidence="7" id="KW-0206">Cytoskeleton</keyword>
<name>A0A5K3EF26_MESCO</name>
<accession>A0A5K3EF26</accession>
<proteinExistence type="inferred from homology"/>
<evidence type="ECO:0000256" key="2">
    <source>
        <dbReference type="ARBA" id="ARBA00010411"/>
    </source>
</evidence>
<comment type="subcellular location">
    <subcellularLocation>
        <location evidence="1">Cytoplasm</location>
        <location evidence="1">Cytoskeleton</location>
        <location evidence="1">Microtubule organizing center</location>
        <location evidence="1">Centrosome</location>
        <location evidence="1">Centriole</location>
    </subcellularLocation>
</comment>
<keyword evidence="5" id="KW-0677">Repeat</keyword>
<keyword evidence="4" id="KW-0963">Cytoplasm</keyword>
<keyword evidence="6 11" id="KW-0175">Coiled coil</keyword>
<evidence type="ECO:0000256" key="1">
    <source>
        <dbReference type="ARBA" id="ARBA00004114"/>
    </source>
</evidence>
<comment type="function">
    <text evidence="10">Essential for the assembly of the distal half of centrioles, required for centriole elongation. Acts as a negative regulator of centriole elongation.</text>
</comment>
<evidence type="ECO:0000256" key="6">
    <source>
        <dbReference type="ARBA" id="ARBA00023054"/>
    </source>
</evidence>
<evidence type="ECO:0000256" key="12">
    <source>
        <dbReference type="SAM" id="MobiDB-lite"/>
    </source>
</evidence>
<evidence type="ECO:0000256" key="10">
    <source>
        <dbReference type="ARBA" id="ARBA00049959"/>
    </source>
</evidence>
<dbReference type="PANTHER" id="PTHR28618">
    <property type="entry name" value="CENTROSOMAL PROTEIN POC5"/>
    <property type="match status" value="1"/>
</dbReference>
<sequence length="494" mass="55559">MAVTSDASAKLEEEQDPVICRDWSANSLGKLTARDFGVYEIDSKLSSKMLQSSLQAGINLNQIVDIANEIQVKSKSATEKAITDSLNQVDVLFEDATFFSMDKAINEVVGLLSIRLREECNRLRSEVHTSILNIISTELSKTNCSFGTLIYQLESLRELAKQYELQLAKRESVIEVLKSENAQAKEASERKVLVERNLRKKVYNQLAFAHARRVLMLRVWTSWKRSLECTWKRRVQKRLEKEAQQACIRISQDYEIKIAELRERLQAAELRCKKAEMLQARTHENLKSALMRGVCALNMETMSVLQPDDAEISGESPVGGVSVPSARVYRENKNWEINKDCRSPTTTLGDSAIMKSCVESEKPERLRSPDRWAHSPPNECSTSGRNFSASRVKFADERPSRGVFASIEPVDVVTATFAGFDINRSQNGVFRAHTVQHGAPAGPSVYSSASFGTIQVQRHNSTSQIRQTAPPFIGNQVRNNLRSSIVRCSKQRKT</sequence>
<evidence type="ECO:0000256" key="3">
    <source>
        <dbReference type="ARBA" id="ARBA00014910"/>
    </source>
</evidence>
<comment type="similarity">
    <text evidence="2">Belongs to the POC5 family.</text>
</comment>
<organism evidence="13">
    <name type="scientific">Mesocestoides corti</name>
    <name type="common">Flatworm</name>
    <dbReference type="NCBI Taxonomy" id="53468"/>
    <lineage>
        <taxon>Eukaryota</taxon>
        <taxon>Metazoa</taxon>
        <taxon>Spiralia</taxon>
        <taxon>Lophotrochozoa</taxon>
        <taxon>Platyhelminthes</taxon>
        <taxon>Cestoda</taxon>
        <taxon>Eucestoda</taxon>
        <taxon>Cyclophyllidea</taxon>
        <taxon>Mesocestoididae</taxon>
        <taxon>Mesocestoides</taxon>
    </lineage>
</organism>
<evidence type="ECO:0000256" key="8">
    <source>
        <dbReference type="ARBA" id="ARBA00023306"/>
    </source>
</evidence>
<evidence type="ECO:0000256" key="7">
    <source>
        <dbReference type="ARBA" id="ARBA00023212"/>
    </source>
</evidence>
<evidence type="ECO:0000256" key="5">
    <source>
        <dbReference type="ARBA" id="ARBA00022737"/>
    </source>
</evidence>
<evidence type="ECO:0000256" key="11">
    <source>
        <dbReference type="SAM" id="Coils"/>
    </source>
</evidence>
<dbReference type="WBParaSite" id="MCU_000049-RB">
    <property type="protein sequence ID" value="MCU_000049-RB"/>
    <property type="gene ID" value="MCU_000049"/>
</dbReference>
<evidence type="ECO:0000256" key="9">
    <source>
        <dbReference type="ARBA" id="ARBA00031694"/>
    </source>
</evidence>
<feature type="coiled-coil region" evidence="11">
    <location>
        <begin position="153"/>
        <end position="197"/>
    </location>
</feature>
<feature type="coiled-coil region" evidence="11">
    <location>
        <begin position="251"/>
        <end position="278"/>
    </location>
</feature>